<dbReference type="GO" id="GO:0005886">
    <property type="term" value="C:plasma membrane"/>
    <property type="evidence" value="ECO:0007669"/>
    <property type="project" value="UniProtKB-SubCell"/>
</dbReference>
<evidence type="ECO:0000256" key="3">
    <source>
        <dbReference type="ARBA" id="ARBA00022519"/>
    </source>
</evidence>
<protein>
    <submittedName>
        <fullName evidence="9">TRAP transporter large permease subunit</fullName>
    </submittedName>
</protein>
<dbReference type="RefSeq" id="WP_150924758.1">
    <property type="nucleotide sequence ID" value="NZ_CP044232.1"/>
</dbReference>
<keyword evidence="2" id="KW-1003">Cell membrane</keyword>
<keyword evidence="3" id="KW-0997">Cell inner membrane</keyword>
<dbReference type="Proteomes" id="UP000325516">
    <property type="component" value="Chromosome"/>
</dbReference>
<keyword evidence="10" id="KW-1185">Reference proteome</keyword>
<dbReference type="KEGG" id="mlz:F6J85_09365"/>
<keyword evidence="4 7" id="KW-0812">Transmembrane</keyword>
<dbReference type="EMBL" id="CP044232">
    <property type="protein sequence ID" value="QEW03290.1"/>
    <property type="molecule type" value="Genomic_DNA"/>
</dbReference>
<organism evidence="9 10">
    <name type="scientific">Microbacterium lushaniae</name>
    <dbReference type="NCBI Taxonomy" id="2614639"/>
    <lineage>
        <taxon>Bacteria</taxon>
        <taxon>Bacillati</taxon>
        <taxon>Actinomycetota</taxon>
        <taxon>Actinomycetes</taxon>
        <taxon>Micrococcales</taxon>
        <taxon>Microbacteriaceae</taxon>
        <taxon>Microbacterium</taxon>
    </lineage>
</organism>
<sequence length="436" mass="46231">MLLEALLVLILVLAGAFVFGTHVAVALGFVGIILLTFFSDRPTLGLMGHSAWELFSDTTLIVIPLFALMGDLLVRSGVTDSMYRTMAMWMGRVPGGLLHTNVIASAMFGSVSGTSVAVASTIGSVAIPQLYEKGYPRPMVLGSLAAGGTLGIMIPPSMVLVIYGMIAKESIGDLLMAGIVPGIMLTLLFMLVALYFGIRRSDLPRGESVPVGEKIRASLSLVPFIALMLIVVLSIYLGIATVTESAAFGVAGAFVLALLKKRVNWSMLKETFASTAATTAMIMFLLLGANIMQTALGYLGVQRAAGEALVAANLSPFMLMLIIVIVMLIAGAFLDSLAVIVTTLPIIVPLVAAAGFDMIWFGVIVVLLVEVGMITPPYGMNLFVLHGVQKKLYPDAKLGDAYRGSWPFVFAMIVGLVLLWAFPDLATWLPYSASSS</sequence>
<dbReference type="InterPro" id="IPR004681">
    <property type="entry name" value="TRAP_DctM"/>
</dbReference>
<evidence type="ECO:0000313" key="9">
    <source>
        <dbReference type="EMBL" id="QEW03290.1"/>
    </source>
</evidence>
<feature type="transmembrane region" description="Helical" evidence="7">
    <location>
        <begin position="219"/>
        <end position="239"/>
    </location>
</feature>
<feature type="transmembrane region" description="Helical" evidence="7">
    <location>
        <begin position="360"/>
        <end position="384"/>
    </location>
</feature>
<feature type="transmembrane region" description="Helical" evidence="7">
    <location>
        <begin position="139"/>
        <end position="163"/>
    </location>
</feature>
<evidence type="ECO:0000256" key="7">
    <source>
        <dbReference type="SAM" id="Phobius"/>
    </source>
</evidence>
<evidence type="ECO:0000256" key="4">
    <source>
        <dbReference type="ARBA" id="ARBA00022692"/>
    </source>
</evidence>
<feature type="transmembrane region" description="Helical" evidence="7">
    <location>
        <begin position="98"/>
        <end position="127"/>
    </location>
</feature>
<feature type="domain" description="TRAP C4-dicarboxylate transport system permease DctM subunit" evidence="8">
    <location>
        <begin position="11"/>
        <end position="424"/>
    </location>
</feature>
<evidence type="ECO:0000256" key="6">
    <source>
        <dbReference type="ARBA" id="ARBA00023136"/>
    </source>
</evidence>
<dbReference type="PANTHER" id="PTHR33362:SF5">
    <property type="entry name" value="C4-DICARBOXYLATE TRAP TRANSPORTER LARGE PERMEASE PROTEIN DCTM"/>
    <property type="match status" value="1"/>
</dbReference>
<dbReference type="AlphaFoldDB" id="A0A5J6L4E6"/>
<evidence type="ECO:0000256" key="2">
    <source>
        <dbReference type="ARBA" id="ARBA00022475"/>
    </source>
</evidence>
<reference evidence="10" key="1">
    <citation type="submission" date="2019-09" db="EMBL/GenBank/DDBJ databases">
        <title>Mumia zhuanghuii sp. nov. isolated from the intestinal contents of plateau pika (Ochotona curzoniae) in the Qinghai-Tibet plateau of China.</title>
        <authorList>
            <person name="Tian Z."/>
        </authorList>
    </citation>
    <scope>NUCLEOTIDE SEQUENCE [LARGE SCALE GENOMIC DNA]</scope>
    <source>
        <strain evidence="10">L-031</strain>
    </source>
</reference>
<keyword evidence="5 7" id="KW-1133">Transmembrane helix</keyword>
<feature type="transmembrane region" description="Helical" evidence="7">
    <location>
        <begin position="59"/>
        <end position="78"/>
    </location>
</feature>
<proteinExistence type="predicted"/>
<evidence type="ECO:0000313" key="10">
    <source>
        <dbReference type="Proteomes" id="UP000325516"/>
    </source>
</evidence>
<feature type="transmembrane region" description="Helical" evidence="7">
    <location>
        <begin position="405"/>
        <end position="422"/>
    </location>
</feature>
<accession>A0A5J6L4E6</accession>
<name>A0A5J6L4E6_9MICO</name>
<feature type="transmembrane region" description="Helical" evidence="7">
    <location>
        <begin position="337"/>
        <end position="354"/>
    </location>
</feature>
<gene>
    <name evidence="9" type="ORF">F6J85_09365</name>
</gene>
<dbReference type="Pfam" id="PF06808">
    <property type="entry name" value="DctM"/>
    <property type="match status" value="1"/>
</dbReference>
<comment type="subcellular location">
    <subcellularLocation>
        <location evidence="1">Cell inner membrane</location>
        <topology evidence="1">Multi-pass membrane protein</topology>
    </subcellularLocation>
</comment>
<evidence type="ECO:0000259" key="8">
    <source>
        <dbReference type="Pfam" id="PF06808"/>
    </source>
</evidence>
<keyword evidence="6 7" id="KW-0472">Membrane</keyword>
<evidence type="ECO:0000256" key="1">
    <source>
        <dbReference type="ARBA" id="ARBA00004429"/>
    </source>
</evidence>
<dbReference type="PIRSF" id="PIRSF006066">
    <property type="entry name" value="HI0050"/>
    <property type="match status" value="1"/>
</dbReference>
<feature type="transmembrane region" description="Helical" evidence="7">
    <location>
        <begin position="272"/>
        <end position="296"/>
    </location>
</feature>
<dbReference type="NCBIfam" id="TIGR00786">
    <property type="entry name" value="dctM"/>
    <property type="match status" value="1"/>
</dbReference>
<feature type="transmembrane region" description="Helical" evidence="7">
    <location>
        <begin position="6"/>
        <end position="38"/>
    </location>
</feature>
<evidence type="ECO:0000256" key="5">
    <source>
        <dbReference type="ARBA" id="ARBA00022989"/>
    </source>
</evidence>
<dbReference type="GO" id="GO:0022857">
    <property type="term" value="F:transmembrane transporter activity"/>
    <property type="evidence" value="ECO:0007669"/>
    <property type="project" value="TreeGrafter"/>
</dbReference>
<feature type="transmembrane region" description="Helical" evidence="7">
    <location>
        <begin position="175"/>
        <end position="198"/>
    </location>
</feature>
<dbReference type="PANTHER" id="PTHR33362">
    <property type="entry name" value="SIALIC ACID TRAP TRANSPORTER PERMEASE PROTEIN SIAT-RELATED"/>
    <property type="match status" value="1"/>
</dbReference>
<dbReference type="InterPro" id="IPR010656">
    <property type="entry name" value="DctM"/>
</dbReference>
<feature type="transmembrane region" description="Helical" evidence="7">
    <location>
        <begin position="308"/>
        <end position="330"/>
    </location>
</feature>